<keyword evidence="3" id="KW-0436">Ligase</keyword>
<gene>
    <name evidence="3" type="ORF">Tco_1090334</name>
</gene>
<dbReference type="Proteomes" id="UP001151760">
    <property type="component" value="Unassembled WGS sequence"/>
</dbReference>
<dbReference type="Gene3D" id="2.40.240.10">
    <property type="entry name" value="Ribosomal Protein L25, Chain P"/>
    <property type="match status" value="1"/>
</dbReference>
<evidence type="ECO:0000256" key="1">
    <source>
        <dbReference type="ARBA" id="ARBA00022917"/>
    </source>
</evidence>
<reference evidence="3" key="1">
    <citation type="journal article" date="2022" name="Int. J. Mol. Sci.">
        <title>Draft Genome of Tanacetum Coccineum: Genomic Comparison of Closely Related Tanacetum-Family Plants.</title>
        <authorList>
            <person name="Yamashiro T."/>
            <person name="Shiraishi A."/>
            <person name="Nakayama K."/>
            <person name="Satake H."/>
        </authorList>
    </citation>
    <scope>NUCLEOTIDE SEQUENCE</scope>
</reference>
<keyword evidence="4" id="KW-1185">Reference proteome</keyword>
<dbReference type="InterPro" id="IPR050132">
    <property type="entry name" value="Gln/Glu-tRNA_Ligase"/>
</dbReference>
<name>A0ABQ5I3V8_9ASTR</name>
<protein>
    <submittedName>
        <fullName evidence="3">Glutamate--tRNA ligase, cytoplasmic</fullName>
    </submittedName>
</protein>
<dbReference type="PANTHER" id="PTHR43097:SF5">
    <property type="entry name" value="GLUTAMATE--TRNA LIGASE"/>
    <property type="match status" value="1"/>
</dbReference>
<dbReference type="PANTHER" id="PTHR43097">
    <property type="entry name" value="GLUTAMINE-TRNA LIGASE"/>
    <property type="match status" value="1"/>
</dbReference>
<comment type="caution">
    <text evidence="3">The sequence shown here is derived from an EMBL/GenBank/DDBJ whole genome shotgun (WGS) entry which is preliminary data.</text>
</comment>
<accession>A0ABQ5I3V8</accession>
<evidence type="ECO:0000313" key="3">
    <source>
        <dbReference type="EMBL" id="GJT94816.1"/>
    </source>
</evidence>
<feature type="domain" description="tRNA synthetases class I (E and Q) anti-codon binding" evidence="2">
    <location>
        <begin position="56"/>
        <end position="128"/>
    </location>
</feature>
<organism evidence="3 4">
    <name type="scientific">Tanacetum coccineum</name>
    <dbReference type="NCBI Taxonomy" id="301880"/>
    <lineage>
        <taxon>Eukaryota</taxon>
        <taxon>Viridiplantae</taxon>
        <taxon>Streptophyta</taxon>
        <taxon>Embryophyta</taxon>
        <taxon>Tracheophyta</taxon>
        <taxon>Spermatophyta</taxon>
        <taxon>Magnoliopsida</taxon>
        <taxon>eudicotyledons</taxon>
        <taxon>Gunneridae</taxon>
        <taxon>Pentapetalae</taxon>
        <taxon>asterids</taxon>
        <taxon>campanulids</taxon>
        <taxon>Asterales</taxon>
        <taxon>Asteraceae</taxon>
        <taxon>Asteroideae</taxon>
        <taxon>Anthemideae</taxon>
        <taxon>Anthemidinae</taxon>
        <taxon>Tanacetum</taxon>
    </lineage>
</organism>
<dbReference type="EMBL" id="BQNB010020331">
    <property type="protein sequence ID" value="GJT94816.1"/>
    <property type="molecule type" value="Genomic_DNA"/>
</dbReference>
<sequence>MEWDKLWSINKKIIDHVVLDTLQLSKKVKVSDGNVTELNRVLPPEGSVYKTTKLKLTWLLEINELSPPTLLEFGYLLNKNKLGNNEKLIDTVNLNSKKEITVVRDENMRKLKHGEILQLERKAYFRCDVLFSPSKPIVLYAILDGRQK</sequence>
<proteinExistence type="predicted"/>
<reference evidence="3" key="2">
    <citation type="submission" date="2022-01" db="EMBL/GenBank/DDBJ databases">
        <authorList>
            <person name="Yamashiro T."/>
            <person name="Shiraishi A."/>
            <person name="Satake H."/>
            <person name="Nakayama K."/>
        </authorList>
    </citation>
    <scope>NUCLEOTIDE SEQUENCE</scope>
</reference>
<evidence type="ECO:0000313" key="4">
    <source>
        <dbReference type="Proteomes" id="UP001151760"/>
    </source>
</evidence>
<dbReference type="Pfam" id="PF20974">
    <property type="entry name" value="tRNA-synt_1c_C2"/>
    <property type="match status" value="1"/>
</dbReference>
<keyword evidence="1" id="KW-0648">Protein biosynthesis</keyword>
<dbReference type="InterPro" id="IPR011035">
    <property type="entry name" value="Ribosomal_bL25/Gln-tRNA_synth"/>
</dbReference>
<dbReference type="InterPro" id="IPR020056">
    <property type="entry name" value="Rbsml_bL25/Gln-tRNA_synth_N"/>
</dbReference>
<dbReference type="GO" id="GO:0016874">
    <property type="term" value="F:ligase activity"/>
    <property type="evidence" value="ECO:0007669"/>
    <property type="project" value="UniProtKB-KW"/>
</dbReference>
<dbReference type="InterPro" id="IPR049437">
    <property type="entry name" value="tRNA-synt_1c_C2"/>
</dbReference>
<dbReference type="SUPFAM" id="SSF50715">
    <property type="entry name" value="Ribosomal protein L25-like"/>
    <property type="match status" value="1"/>
</dbReference>
<evidence type="ECO:0000259" key="2">
    <source>
        <dbReference type="Pfam" id="PF20974"/>
    </source>
</evidence>